<keyword evidence="4" id="KW-0804">Transcription</keyword>
<dbReference type="Pfam" id="PF13977">
    <property type="entry name" value="TetR_C_6"/>
    <property type="match status" value="1"/>
</dbReference>
<dbReference type="EMBL" id="JAFNLL010000031">
    <property type="protein sequence ID" value="MBO1268928.1"/>
    <property type="molecule type" value="Genomic_DNA"/>
</dbReference>
<dbReference type="RefSeq" id="WP_207616779.1">
    <property type="nucleotide sequence ID" value="NZ_JAFNLL010000031.1"/>
</dbReference>
<dbReference type="SUPFAM" id="SSF48498">
    <property type="entry name" value="Tetracyclin repressor-like, C-terminal domain"/>
    <property type="match status" value="1"/>
</dbReference>
<protein>
    <submittedName>
        <fullName evidence="7">TetR/AcrR family transcriptional regulator</fullName>
    </submittedName>
</protein>
<evidence type="ECO:0000313" key="7">
    <source>
        <dbReference type="EMBL" id="MBO1268928.1"/>
    </source>
</evidence>
<evidence type="ECO:0000256" key="2">
    <source>
        <dbReference type="ARBA" id="ARBA00023015"/>
    </source>
</evidence>
<gene>
    <name evidence="7" type="ORF">J1902_13275</name>
</gene>
<sequence>MSEATPGRRTRSVTPEAMAERRQSILQFASQVIAHHGVEGCSFGTLSEASGFSVGMIQHYFRHRERLISAAVEYRTEESLREWQRIYERGDNALERLHDLLTFSIQGDTPFEEAWGFWLQIYAAAHKNAEIRESVASVWSSWRGLFVRALEEASEEKLLQPSLDVNELATLLVATIDGLAIQSLNGVHNFTPDELVETLHRFAAREFGIDAEEFILKKRSKLVDAS</sequence>
<feature type="domain" description="HTH tetR-type" evidence="6">
    <location>
        <begin position="19"/>
        <end position="79"/>
    </location>
</feature>
<dbReference type="PANTHER" id="PTHR47506:SF6">
    <property type="entry name" value="HTH-TYPE TRANSCRIPTIONAL REPRESSOR NEMR"/>
    <property type="match status" value="1"/>
</dbReference>
<dbReference type="Gene3D" id="1.10.357.10">
    <property type="entry name" value="Tetracycline Repressor, domain 2"/>
    <property type="match status" value="1"/>
</dbReference>
<evidence type="ECO:0000256" key="5">
    <source>
        <dbReference type="PROSITE-ProRule" id="PRU00335"/>
    </source>
</evidence>
<dbReference type="InterPro" id="IPR039538">
    <property type="entry name" value="BetI_C"/>
</dbReference>
<dbReference type="GO" id="GO:0003677">
    <property type="term" value="F:DNA binding"/>
    <property type="evidence" value="ECO:0007669"/>
    <property type="project" value="UniProtKB-UniRule"/>
</dbReference>
<proteinExistence type="predicted"/>
<dbReference type="Proteomes" id="UP000664164">
    <property type="component" value="Unassembled WGS sequence"/>
</dbReference>
<reference evidence="7" key="1">
    <citation type="submission" date="2021-03" db="EMBL/GenBank/DDBJ databases">
        <title>A new species, PO-11, isolated from a karst cave deposit.</title>
        <authorList>
            <person name="Zhaoxiaoyong W."/>
        </authorList>
    </citation>
    <scope>NUCLEOTIDE SEQUENCE</scope>
    <source>
        <strain evidence="7">PO-11</strain>
    </source>
</reference>
<dbReference type="AlphaFoldDB" id="A0A939HKE7"/>
<evidence type="ECO:0000256" key="1">
    <source>
        <dbReference type="ARBA" id="ARBA00022491"/>
    </source>
</evidence>
<evidence type="ECO:0000313" key="8">
    <source>
        <dbReference type="Proteomes" id="UP000664164"/>
    </source>
</evidence>
<keyword evidence="8" id="KW-1185">Reference proteome</keyword>
<evidence type="ECO:0000256" key="3">
    <source>
        <dbReference type="ARBA" id="ARBA00023125"/>
    </source>
</evidence>
<evidence type="ECO:0000259" key="6">
    <source>
        <dbReference type="PROSITE" id="PS50977"/>
    </source>
</evidence>
<feature type="DNA-binding region" description="H-T-H motif" evidence="5">
    <location>
        <begin position="42"/>
        <end position="61"/>
    </location>
</feature>
<keyword evidence="2" id="KW-0805">Transcription regulation</keyword>
<organism evidence="7 8">
    <name type="scientific">Arthrobacter cavernae</name>
    <dbReference type="NCBI Taxonomy" id="2817681"/>
    <lineage>
        <taxon>Bacteria</taxon>
        <taxon>Bacillati</taxon>
        <taxon>Actinomycetota</taxon>
        <taxon>Actinomycetes</taxon>
        <taxon>Micrococcales</taxon>
        <taxon>Micrococcaceae</taxon>
        <taxon>Arthrobacter</taxon>
    </lineage>
</organism>
<name>A0A939HKE7_9MICC</name>
<dbReference type="InterPro" id="IPR036271">
    <property type="entry name" value="Tet_transcr_reg_TetR-rel_C_sf"/>
</dbReference>
<dbReference type="PROSITE" id="PS50977">
    <property type="entry name" value="HTH_TETR_2"/>
    <property type="match status" value="1"/>
</dbReference>
<comment type="caution">
    <text evidence="7">The sequence shown here is derived from an EMBL/GenBank/DDBJ whole genome shotgun (WGS) entry which is preliminary data.</text>
</comment>
<dbReference type="PANTHER" id="PTHR47506">
    <property type="entry name" value="TRANSCRIPTIONAL REGULATORY PROTEIN"/>
    <property type="match status" value="1"/>
</dbReference>
<evidence type="ECO:0000256" key="4">
    <source>
        <dbReference type="ARBA" id="ARBA00023163"/>
    </source>
</evidence>
<accession>A0A939HKE7</accession>
<keyword evidence="3 5" id="KW-0238">DNA-binding</keyword>
<dbReference type="SUPFAM" id="SSF46689">
    <property type="entry name" value="Homeodomain-like"/>
    <property type="match status" value="1"/>
</dbReference>
<keyword evidence="1" id="KW-0678">Repressor</keyword>
<dbReference type="InterPro" id="IPR009057">
    <property type="entry name" value="Homeodomain-like_sf"/>
</dbReference>
<dbReference type="InterPro" id="IPR001647">
    <property type="entry name" value="HTH_TetR"/>
</dbReference>